<dbReference type="Proteomes" id="UP000199675">
    <property type="component" value="Unassembled WGS sequence"/>
</dbReference>
<gene>
    <name evidence="2" type="ORF">SAMN04487960_107180</name>
</gene>
<dbReference type="SUPFAM" id="SSF109604">
    <property type="entry name" value="HD-domain/PDEase-like"/>
    <property type="match status" value="1"/>
</dbReference>
<dbReference type="InterPro" id="IPR052340">
    <property type="entry name" value="RNase_Y/CdgJ"/>
</dbReference>
<dbReference type="Gene3D" id="1.10.3210.10">
    <property type="entry name" value="Hypothetical protein af1432"/>
    <property type="match status" value="1"/>
</dbReference>
<sequence>MSTIVETIKNDLTDAIENDKLVLPTLPEAALQVREIAESDDSSIADLVKVISNDTALSARLIRVCNSPLFRGSRAIENLNMAVSRLGMAYTSNLAMGLAMEQMFQATSDMIDKRLRATWQTSTEVAGICHVLAQHYTRLKPDQATLAGLVHLIGVLPILRYVEDSDVQVTSIMLDNIIEELHPRIGSLILKKWDFPAELQSVPEEYINFQRQAPSADYADLVMVANLQLVAGSEHPWTELDWKTISAFDRLGLDPDIDMSEEEDLNAEMEAAMALLQ</sequence>
<evidence type="ECO:0000313" key="3">
    <source>
        <dbReference type="Proteomes" id="UP000199675"/>
    </source>
</evidence>
<dbReference type="STRING" id="488533.SAMN04487960_107180"/>
<name>A0A1H3A3T5_9GAMM</name>
<organism evidence="2 3">
    <name type="scientific">Marinobacter mobilis</name>
    <dbReference type="NCBI Taxonomy" id="488533"/>
    <lineage>
        <taxon>Bacteria</taxon>
        <taxon>Pseudomonadati</taxon>
        <taxon>Pseudomonadota</taxon>
        <taxon>Gammaproteobacteria</taxon>
        <taxon>Pseudomonadales</taxon>
        <taxon>Marinobacteraceae</taxon>
        <taxon>Marinobacter</taxon>
    </lineage>
</organism>
<dbReference type="EMBL" id="FNNE01000007">
    <property type="protein sequence ID" value="SDX24296.1"/>
    <property type="molecule type" value="Genomic_DNA"/>
</dbReference>
<evidence type="ECO:0000259" key="1">
    <source>
        <dbReference type="PROSITE" id="PS51833"/>
    </source>
</evidence>
<dbReference type="RefSeq" id="WP_091814636.1">
    <property type="nucleotide sequence ID" value="NZ_FNNE01000007.1"/>
</dbReference>
<dbReference type="InterPro" id="IPR013976">
    <property type="entry name" value="HDOD"/>
</dbReference>
<accession>A0A1H3A3T5</accession>
<dbReference type="AlphaFoldDB" id="A0A1H3A3T5"/>
<evidence type="ECO:0000313" key="2">
    <source>
        <dbReference type="EMBL" id="SDX24296.1"/>
    </source>
</evidence>
<dbReference type="PANTHER" id="PTHR33525">
    <property type="match status" value="1"/>
</dbReference>
<reference evidence="2 3" key="1">
    <citation type="submission" date="2016-10" db="EMBL/GenBank/DDBJ databases">
        <authorList>
            <person name="de Groot N.N."/>
        </authorList>
    </citation>
    <scope>NUCLEOTIDE SEQUENCE [LARGE SCALE GENOMIC DNA]</scope>
    <source>
        <strain evidence="2 3">CGMCC 1.7059</strain>
    </source>
</reference>
<dbReference type="OrthoDB" id="598113at2"/>
<dbReference type="Pfam" id="PF08668">
    <property type="entry name" value="HDOD"/>
    <property type="match status" value="1"/>
</dbReference>
<keyword evidence="3" id="KW-1185">Reference proteome</keyword>
<dbReference type="PROSITE" id="PS51833">
    <property type="entry name" value="HDOD"/>
    <property type="match status" value="1"/>
</dbReference>
<dbReference type="PANTHER" id="PTHR33525:SF3">
    <property type="entry name" value="RIBONUCLEASE Y"/>
    <property type="match status" value="1"/>
</dbReference>
<proteinExistence type="predicted"/>
<protein>
    <submittedName>
        <fullName evidence="2">HD-like signal output (HDOD) domain, no enzymatic activity</fullName>
    </submittedName>
</protein>
<feature type="domain" description="HDOD" evidence="1">
    <location>
        <begin position="23"/>
        <end position="209"/>
    </location>
</feature>